<reference evidence="3 4" key="1">
    <citation type="submission" date="2018-06" db="EMBL/GenBank/DDBJ databases">
        <title>Genomic Encyclopedia of Type Strains, Phase IV (KMG-IV): sequencing the most valuable type-strain genomes for metagenomic binning, comparative biology and taxonomic classification.</title>
        <authorList>
            <person name="Goeker M."/>
        </authorList>
    </citation>
    <scope>NUCLEOTIDE SEQUENCE [LARGE SCALE GENOMIC DNA]</scope>
    <source>
        <strain evidence="3 4">DSM 44599</strain>
    </source>
</reference>
<dbReference type="EMBL" id="QNRE01000015">
    <property type="protein sequence ID" value="RBO85263.1"/>
    <property type="molecule type" value="Genomic_DNA"/>
</dbReference>
<proteinExistence type="predicted"/>
<evidence type="ECO:0000256" key="1">
    <source>
        <dbReference type="SAM" id="Coils"/>
    </source>
</evidence>
<dbReference type="Pfam" id="PF02575">
    <property type="entry name" value="YbaB_DNA_bd"/>
    <property type="match status" value="1"/>
</dbReference>
<evidence type="ECO:0000313" key="4">
    <source>
        <dbReference type="Proteomes" id="UP000252586"/>
    </source>
</evidence>
<sequence>MTDATDAALTELLARQRQLMEQAKVRIQAVEAEAETTDRLVRVRVNASGALLDVTLGPGTERLSRNQLGEMITRTAQRATRRAADRVAAELDELDTAQQRLLEIIESINPSTASIVRPAPHYPQVRQNPGDHDAAQPF</sequence>
<dbReference type="SUPFAM" id="SSF82607">
    <property type="entry name" value="YbaB-like"/>
    <property type="match status" value="1"/>
</dbReference>
<comment type="caution">
    <text evidence="3">The sequence shown here is derived from an EMBL/GenBank/DDBJ whole genome shotgun (WGS) entry which is preliminary data.</text>
</comment>
<keyword evidence="1" id="KW-0175">Coiled coil</keyword>
<dbReference type="InterPro" id="IPR004401">
    <property type="entry name" value="YbaB/EbfC"/>
</dbReference>
<feature type="coiled-coil region" evidence="1">
    <location>
        <begin position="13"/>
        <end position="40"/>
    </location>
</feature>
<evidence type="ECO:0000256" key="2">
    <source>
        <dbReference type="SAM" id="MobiDB-lite"/>
    </source>
</evidence>
<dbReference type="Gene3D" id="3.30.1310.10">
    <property type="entry name" value="Nucleoid-associated protein YbaB-like domain"/>
    <property type="match status" value="1"/>
</dbReference>
<accession>A0A366D5F0</accession>
<dbReference type="GO" id="GO:0003677">
    <property type="term" value="F:DNA binding"/>
    <property type="evidence" value="ECO:0007669"/>
    <property type="project" value="UniProtKB-KW"/>
</dbReference>
<feature type="compositionally biased region" description="Basic and acidic residues" evidence="2">
    <location>
        <begin position="129"/>
        <end position="138"/>
    </location>
</feature>
<feature type="region of interest" description="Disordered" evidence="2">
    <location>
        <begin position="114"/>
        <end position="138"/>
    </location>
</feature>
<protein>
    <submittedName>
        <fullName evidence="3">YbaB/EbfC DNA-binding family protein</fullName>
    </submittedName>
</protein>
<dbReference type="AlphaFoldDB" id="A0A366D5F0"/>
<dbReference type="RefSeq" id="WP_067509214.1">
    <property type="nucleotide sequence ID" value="NZ_CP107943.1"/>
</dbReference>
<dbReference type="InterPro" id="IPR036894">
    <property type="entry name" value="YbaB-like_sf"/>
</dbReference>
<dbReference type="STRING" id="1210090.GCA_001613185_03085"/>
<name>A0A366D5F0_9NOCA</name>
<keyword evidence="3" id="KW-0238">DNA-binding</keyword>
<dbReference type="OrthoDB" id="4380570at2"/>
<organism evidence="3 4">
    <name type="scientific">Nocardia puris</name>
    <dbReference type="NCBI Taxonomy" id="208602"/>
    <lineage>
        <taxon>Bacteria</taxon>
        <taxon>Bacillati</taxon>
        <taxon>Actinomycetota</taxon>
        <taxon>Actinomycetes</taxon>
        <taxon>Mycobacteriales</taxon>
        <taxon>Nocardiaceae</taxon>
        <taxon>Nocardia</taxon>
    </lineage>
</organism>
<dbReference type="Proteomes" id="UP000252586">
    <property type="component" value="Unassembled WGS sequence"/>
</dbReference>
<evidence type="ECO:0000313" key="3">
    <source>
        <dbReference type="EMBL" id="RBO85263.1"/>
    </source>
</evidence>
<keyword evidence="4" id="KW-1185">Reference proteome</keyword>
<gene>
    <name evidence="3" type="ORF">DFR74_115111</name>
</gene>